<reference evidence="2 3" key="1">
    <citation type="journal article" date="2023" name="Commun. Biol.">
        <title>Genome analysis of Parmales, the sister group of diatoms, reveals the evolutionary specialization of diatoms from phago-mixotrophs to photoautotrophs.</title>
        <authorList>
            <person name="Ban H."/>
            <person name="Sato S."/>
            <person name="Yoshikawa S."/>
            <person name="Yamada K."/>
            <person name="Nakamura Y."/>
            <person name="Ichinomiya M."/>
            <person name="Sato N."/>
            <person name="Blanc-Mathieu R."/>
            <person name="Endo H."/>
            <person name="Kuwata A."/>
            <person name="Ogata H."/>
        </authorList>
    </citation>
    <scope>NUCLEOTIDE SEQUENCE [LARGE SCALE GENOMIC DNA]</scope>
</reference>
<proteinExistence type="predicted"/>
<organism evidence="2 3">
    <name type="scientific">Tetraparma gracilis</name>
    <dbReference type="NCBI Taxonomy" id="2962635"/>
    <lineage>
        <taxon>Eukaryota</taxon>
        <taxon>Sar</taxon>
        <taxon>Stramenopiles</taxon>
        <taxon>Ochrophyta</taxon>
        <taxon>Bolidophyceae</taxon>
        <taxon>Parmales</taxon>
        <taxon>Triparmaceae</taxon>
        <taxon>Tetraparma</taxon>
    </lineage>
</organism>
<evidence type="ECO:0000259" key="1">
    <source>
        <dbReference type="Pfam" id="PF05899"/>
    </source>
</evidence>
<keyword evidence="3" id="KW-1185">Reference proteome</keyword>
<dbReference type="InterPro" id="IPR014710">
    <property type="entry name" value="RmlC-like_jellyroll"/>
</dbReference>
<dbReference type="PANTHER" id="PTHR40943:SF1">
    <property type="entry name" value="CYTOPLASMIC PROTEIN"/>
    <property type="match status" value="1"/>
</dbReference>
<protein>
    <recommendedName>
        <fullName evidence="1">(S)-ureidoglycine aminohydrolase cupin domain-containing protein</fullName>
    </recommendedName>
</protein>
<dbReference type="InterPro" id="IPR008579">
    <property type="entry name" value="UGlyAH_Cupin_dom"/>
</dbReference>
<dbReference type="InterPro" id="IPR011051">
    <property type="entry name" value="RmlC_Cupin_sf"/>
</dbReference>
<dbReference type="SUPFAM" id="SSF51182">
    <property type="entry name" value="RmlC-like cupins"/>
    <property type="match status" value="1"/>
</dbReference>
<dbReference type="Gene3D" id="2.60.120.10">
    <property type="entry name" value="Jelly Rolls"/>
    <property type="match status" value="1"/>
</dbReference>
<sequence length="78" mass="8486">MNGVATGVWECEPGSFEVPARENTESVYILSGVGSLTDMESGEEREIRAGSVAVLEKGSSVKWCVREKLTKFYVIVDA</sequence>
<feature type="domain" description="(S)-ureidoglycine aminohydrolase cupin" evidence="1">
    <location>
        <begin position="4"/>
        <end position="73"/>
    </location>
</feature>
<gene>
    <name evidence="2" type="ORF">TeGR_g14591</name>
</gene>
<accession>A0ABQ6NBN3</accession>
<dbReference type="Proteomes" id="UP001165060">
    <property type="component" value="Unassembled WGS sequence"/>
</dbReference>
<dbReference type="Pfam" id="PF05899">
    <property type="entry name" value="Cupin_3"/>
    <property type="match status" value="1"/>
</dbReference>
<evidence type="ECO:0000313" key="3">
    <source>
        <dbReference type="Proteomes" id="UP001165060"/>
    </source>
</evidence>
<name>A0ABQ6NBN3_9STRA</name>
<evidence type="ECO:0000313" key="2">
    <source>
        <dbReference type="EMBL" id="GMI52468.1"/>
    </source>
</evidence>
<dbReference type="EMBL" id="BRYB01006592">
    <property type="protein sequence ID" value="GMI52468.1"/>
    <property type="molecule type" value="Genomic_DNA"/>
</dbReference>
<comment type="caution">
    <text evidence="2">The sequence shown here is derived from an EMBL/GenBank/DDBJ whole genome shotgun (WGS) entry which is preliminary data.</text>
</comment>
<dbReference type="PANTHER" id="PTHR40943">
    <property type="entry name" value="CYTOPLASMIC PROTEIN-RELATED"/>
    <property type="match status" value="1"/>
</dbReference>